<dbReference type="AlphaFoldDB" id="M4BKU6"/>
<keyword evidence="2" id="KW-1185">Reference proteome</keyword>
<dbReference type="InParanoid" id="M4BKU6"/>
<dbReference type="EnsemblProtists" id="HpaT807029">
    <property type="protein sequence ID" value="HpaP807029"/>
    <property type="gene ID" value="HpaG807029"/>
</dbReference>
<dbReference type="EMBL" id="JH598362">
    <property type="status" value="NOT_ANNOTATED_CDS"/>
    <property type="molecule type" value="Genomic_DNA"/>
</dbReference>
<evidence type="ECO:0000313" key="1">
    <source>
        <dbReference type="EnsemblProtists" id="HpaP807029"/>
    </source>
</evidence>
<name>M4BKU6_HYAAE</name>
<accession>M4BKU6</accession>
<proteinExistence type="predicted"/>
<organism evidence="1 2">
    <name type="scientific">Hyaloperonospora arabidopsidis (strain Emoy2)</name>
    <name type="common">Downy mildew agent</name>
    <name type="synonym">Peronospora arabidopsidis</name>
    <dbReference type="NCBI Taxonomy" id="559515"/>
    <lineage>
        <taxon>Eukaryota</taxon>
        <taxon>Sar</taxon>
        <taxon>Stramenopiles</taxon>
        <taxon>Oomycota</taxon>
        <taxon>Peronosporomycetes</taxon>
        <taxon>Peronosporales</taxon>
        <taxon>Peronosporaceae</taxon>
        <taxon>Hyaloperonospora</taxon>
    </lineage>
</organism>
<evidence type="ECO:0000313" key="2">
    <source>
        <dbReference type="Proteomes" id="UP000011713"/>
    </source>
</evidence>
<dbReference type="eggNOG" id="ENOG502S6EZ">
    <property type="taxonomic scope" value="Eukaryota"/>
</dbReference>
<reference evidence="2" key="1">
    <citation type="journal article" date="2010" name="Science">
        <title>Signatures of adaptation to obligate biotrophy in the Hyaloperonospora arabidopsidis genome.</title>
        <authorList>
            <person name="Baxter L."/>
            <person name="Tripathy S."/>
            <person name="Ishaque N."/>
            <person name="Boot N."/>
            <person name="Cabral A."/>
            <person name="Kemen E."/>
            <person name="Thines M."/>
            <person name="Ah-Fong A."/>
            <person name="Anderson R."/>
            <person name="Badejoko W."/>
            <person name="Bittner-Eddy P."/>
            <person name="Boore J.L."/>
            <person name="Chibucos M.C."/>
            <person name="Coates M."/>
            <person name="Dehal P."/>
            <person name="Delehaunty K."/>
            <person name="Dong S."/>
            <person name="Downton P."/>
            <person name="Dumas B."/>
            <person name="Fabro G."/>
            <person name="Fronick C."/>
            <person name="Fuerstenberg S.I."/>
            <person name="Fulton L."/>
            <person name="Gaulin E."/>
            <person name="Govers F."/>
            <person name="Hughes L."/>
            <person name="Humphray S."/>
            <person name="Jiang R.H."/>
            <person name="Judelson H."/>
            <person name="Kamoun S."/>
            <person name="Kyung K."/>
            <person name="Meijer H."/>
            <person name="Minx P."/>
            <person name="Morris P."/>
            <person name="Nelson J."/>
            <person name="Phuntumart V."/>
            <person name="Qutob D."/>
            <person name="Rehmany A."/>
            <person name="Rougon-Cardoso A."/>
            <person name="Ryden P."/>
            <person name="Torto-Alalibo T."/>
            <person name="Studholme D."/>
            <person name="Wang Y."/>
            <person name="Win J."/>
            <person name="Wood J."/>
            <person name="Clifton S.W."/>
            <person name="Rogers J."/>
            <person name="Van den Ackerveken G."/>
            <person name="Jones J.D."/>
            <person name="McDowell J.M."/>
            <person name="Beynon J."/>
            <person name="Tyler B.M."/>
        </authorList>
    </citation>
    <scope>NUCLEOTIDE SEQUENCE [LARGE SCALE GENOMIC DNA]</scope>
    <source>
        <strain evidence="2">Emoy2</strain>
    </source>
</reference>
<reference evidence="1" key="2">
    <citation type="submission" date="2015-06" db="UniProtKB">
        <authorList>
            <consortium name="EnsemblProtists"/>
        </authorList>
    </citation>
    <scope>IDENTIFICATION</scope>
    <source>
        <strain evidence="1">Emoy2</strain>
    </source>
</reference>
<dbReference type="Proteomes" id="UP000011713">
    <property type="component" value="Unassembled WGS sequence"/>
</dbReference>
<dbReference type="HOGENOM" id="CLU_1613952_0_0_1"/>
<dbReference type="VEuPathDB" id="FungiDB:HpaG807029"/>
<protein>
    <submittedName>
        <fullName evidence="1">Uncharacterized protein</fullName>
    </submittedName>
</protein>
<sequence>MVALLGELHMFKLLHQQSGGYLFTHQWKWILQAHAEDVYALVMSFTQFAREIDGGEVVRVHFDPSQNDEKDRHSSSSCIQLYCSTNELVRLQVKCFKHFYCEFCNGLEKGLSKSWRNYSCSYRRVRCPRWKSAKPLQLHFGDMKLSSIVNCCCSSVVTSGYNELL</sequence>